<reference evidence="2 3" key="1">
    <citation type="submission" date="2021-06" db="EMBL/GenBank/DDBJ databases">
        <title>Genome sequence of Babesia caballi.</title>
        <authorList>
            <person name="Yamagishi J."/>
            <person name="Kidaka T."/>
            <person name="Ochi A."/>
        </authorList>
    </citation>
    <scope>NUCLEOTIDE SEQUENCE [LARGE SCALE GENOMIC DNA]</scope>
    <source>
        <strain evidence="2">USDA-D6B2</strain>
    </source>
</reference>
<keyword evidence="3" id="KW-1185">Reference proteome</keyword>
<proteinExistence type="predicted"/>
<dbReference type="EMBL" id="BPLF01000001">
    <property type="protein sequence ID" value="GIX61394.1"/>
    <property type="molecule type" value="Genomic_DNA"/>
</dbReference>
<keyword evidence="1" id="KW-1133">Transmembrane helix</keyword>
<feature type="transmembrane region" description="Helical" evidence="1">
    <location>
        <begin position="119"/>
        <end position="141"/>
    </location>
</feature>
<accession>A0AAV4LRY0</accession>
<sequence length="963" mass="103796">MSAGPKELTDPPTNLKEAVDWLALVGSDKGWGWQGKRMYEDLEEALKQLPGFDKTAYYNKRFNTDRLSNYISRSAQALSTGFLGYTSPNSGTPSGSGIVKNGYRSSYHNASWVQSDEHIYANIFLFLAPLVYYFITFLYWMCKTNGKWAGEHLSRNGPFHQFLTDMGFPSNLLNRNKQGSEIAKHLDGTQGSDASPELKGAYEADGTTSYNDFLRNLKKNDYSKRPEYPLANCKICSYEYLQSRHSGADVTAAIDKIRAELVRLSKNRNISYSSNFSALQQKVQNLLGTSKSFDPNAVPSPVAPVAPLAGTLTTLAAAGGAGAAYGLNLGDCPSNLKEAIDWILRVTGRDGGTGGGTGSGNETILAQAVANLPDFNEAIKAAEDKLKESGNNGVNVSQALANIKESTTLSNIIGKLADGLRTFIGYGGGKGIADLVDPLQQLRKGVLMFLQMMLYKLKSAYTYNGATNTTITSALSKAIKGGDSATFDSAIGKVGQLQENNGPGSGSQVKEVVSAVKNVTNLKGKNGVDQLAQGFKEYLTEVLSAVKSKVNGQASPHVRRLCSELQTLMDKVGKNQSDLDSLIKNIKNANNTLNSKRNGDYIAKALIPAVASGIPYLLTQLNTEGYKSSYQPTSTWTTDFNNQGNGGWENMAFNGSGGFALKHFLVGEGYNGSYLTTTRGFKGSDIVNLIGSLDQFSNVSSSPNPSHTDMLTELDNSLKEVIGSSGPITSASFNDHSLSALFYLCRCYFTGKQIINPVTERRPPTSIREMLYWLSGLQFSPNYSDLEKQIDNVIPAQHGLPVADSAIPASTAKSTGDTLTRDQMKGFLLSSCLSAPGVLGAIQGNSADTDGEPWLYSLFCNSMNLQYPSGSALFNTLSNYAYALQFQLSFLYMQCVNGASDGFGWNQCTFGQTINTQNAGSAANVSSWICSSSACVKSNHCQHNSSSCTHFQQCGQTDKSSPL</sequence>
<dbReference type="Pfam" id="PF12785">
    <property type="entry name" value="VESA1_N"/>
    <property type="match status" value="1"/>
</dbReference>
<dbReference type="InterPro" id="IPR024751">
    <property type="entry name" value="VESA1"/>
</dbReference>
<keyword evidence="1" id="KW-0812">Transmembrane</keyword>
<dbReference type="Proteomes" id="UP001497744">
    <property type="component" value="Unassembled WGS sequence"/>
</dbReference>
<dbReference type="AlphaFoldDB" id="A0AAV4LRY0"/>
<comment type="caution">
    <text evidence="2">The sequence shown here is derived from an EMBL/GenBank/DDBJ whole genome shotgun (WGS) entry which is preliminary data.</text>
</comment>
<evidence type="ECO:0000313" key="2">
    <source>
        <dbReference type="EMBL" id="GIX61394.1"/>
    </source>
</evidence>
<evidence type="ECO:0000313" key="3">
    <source>
        <dbReference type="Proteomes" id="UP001497744"/>
    </source>
</evidence>
<protein>
    <submittedName>
        <fullName evidence="2">Variant erythrocyte surface antigen-1 family protein</fullName>
    </submittedName>
</protein>
<name>A0AAV4LRY0_BABCB</name>
<evidence type="ECO:0000256" key="1">
    <source>
        <dbReference type="SAM" id="Phobius"/>
    </source>
</evidence>
<dbReference type="GeneID" id="94192877"/>
<gene>
    <name evidence="2" type="ORF">BcabD6B2_08290</name>
</gene>
<organism evidence="2 3">
    <name type="scientific">Babesia caballi</name>
    <dbReference type="NCBI Taxonomy" id="5871"/>
    <lineage>
        <taxon>Eukaryota</taxon>
        <taxon>Sar</taxon>
        <taxon>Alveolata</taxon>
        <taxon>Apicomplexa</taxon>
        <taxon>Aconoidasida</taxon>
        <taxon>Piroplasmida</taxon>
        <taxon>Babesiidae</taxon>
        <taxon>Babesia</taxon>
    </lineage>
</organism>
<dbReference type="RefSeq" id="XP_067713465.1">
    <property type="nucleotide sequence ID" value="XM_067857364.1"/>
</dbReference>
<keyword evidence="1" id="KW-0472">Membrane</keyword>